<keyword evidence="12 21" id="KW-0547">Nucleotide-binding</keyword>
<dbReference type="PROSITE" id="PS00108">
    <property type="entry name" value="PROTEIN_KINASE_ST"/>
    <property type="match status" value="3"/>
</dbReference>
<dbReference type="EC" id="2.7.11.1" evidence="3"/>
<evidence type="ECO:0000256" key="16">
    <source>
        <dbReference type="ARBA" id="ARBA00023136"/>
    </source>
</evidence>
<dbReference type="SMART" id="SM00369">
    <property type="entry name" value="LRR_TYP"/>
    <property type="match status" value="11"/>
</dbReference>
<dbReference type="Gene3D" id="1.10.510.10">
    <property type="entry name" value="Transferase(Phosphotransferase) domain 1"/>
    <property type="match status" value="3"/>
</dbReference>
<dbReference type="EMBL" id="JAZDWU010000001">
    <property type="protein sequence ID" value="KAL0013348.1"/>
    <property type="molecule type" value="Genomic_DNA"/>
</dbReference>
<dbReference type="Pfam" id="PF00069">
    <property type="entry name" value="Pkinase"/>
    <property type="match status" value="3"/>
</dbReference>
<keyword evidence="7" id="KW-0433">Leucine-rich repeat</keyword>
<name>A0AAW2DUY8_9ROSI</name>
<dbReference type="InterPro" id="IPR001611">
    <property type="entry name" value="Leu-rich_rpt"/>
</dbReference>
<evidence type="ECO:0000256" key="1">
    <source>
        <dbReference type="ARBA" id="ARBA00004162"/>
    </source>
</evidence>
<evidence type="ECO:0000256" key="6">
    <source>
        <dbReference type="ARBA" id="ARBA00022553"/>
    </source>
</evidence>
<feature type="transmembrane region" description="Helical" evidence="22">
    <location>
        <begin position="856"/>
        <end position="877"/>
    </location>
</feature>
<evidence type="ECO:0000256" key="3">
    <source>
        <dbReference type="ARBA" id="ARBA00012513"/>
    </source>
</evidence>
<comment type="caution">
    <text evidence="24">The sequence shown here is derived from an EMBL/GenBank/DDBJ whole genome shotgun (WGS) entry which is preliminary data.</text>
</comment>
<dbReference type="SMART" id="SM00220">
    <property type="entry name" value="S_TKc"/>
    <property type="match status" value="1"/>
</dbReference>
<comment type="similarity">
    <text evidence="2">Belongs to the protein kinase superfamily. Ser/Thr protein kinase family.</text>
</comment>
<dbReference type="InterPro" id="IPR003591">
    <property type="entry name" value="Leu-rich_rpt_typical-subtyp"/>
</dbReference>
<keyword evidence="9 22" id="KW-0812">Transmembrane</keyword>
<keyword evidence="25" id="KW-1185">Reference proteome</keyword>
<comment type="catalytic activity">
    <reaction evidence="19">
        <text>L-threonyl-[protein] + ATP = O-phospho-L-threonyl-[protein] + ADP + H(+)</text>
        <dbReference type="Rhea" id="RHEA:46608"/>
        <dbReference type="Rhea" id="RHEA-COMP:11060"/>
        <dbReference type="Rhea" id="RHEA-COMP:11605"/>
        <dbReference type="ChEBI" id="CHEBI:15378"/>
        <dbReference type="ChEBI" id="CHEBI:30013"/>
        <dbReference type="ChEBI" id="CHEBI:30616"/>
        <dbReference type="ChEBI" id="CHEBI:61977"/>
        <dbReference type="ChEBI" id="CHEBI:456216"/>
        <dbReference type="EC" id="2.7.11.1"/>
    </reaction>
</comment>
<feature type="domain" description="Protein kinase" evidence="23">
    <location>
        <begin position="914"/>
        <end position="1190"/>
    </location>
</feature>
<keyword evidence="8" id="KW-0808">Transferase</keyword>
<evidence type="ECO:0000256" key="18">
    <source>
        <dbReference type="ARBA" id="ARBA00023180"/>
    </source>
</evidence>
<keyword evidence="13" id="KW-0418">Kinase</keyword>
<keyword evidence="4" id="KW-1003">Cell membrane</keyword>
<keyword evidence="6" id="KW-0597">Phosphoprotein</keyword>
<dbReference type="Pfam" id="PF23598">
    <property type="entry name" value="LRR_14"/>
    <property type="match status" value="1"/>
</dbReference>
<dbReference type="InterPro" id="IPR008271">
    <property type="entry name" value="Ser/Thr_kinase_AS"/>
</dbReference>
<evidence type="ECO:0000313" key="24">
    <source>
        <dbReference type="EMBL" id="KAL0013348.1"/>
    </source>
</evidence>
<evidence type="ECO:0000256" key="15">
    <source>
        <dbReference type="ARBA" id="ARBA00022989"/>
    </source>
</evidence>
<evidence type="ECO:0000256" key="12">
    <source>
        <dbReference type="ARBA" id="ARBA00022741"/>
    </source>
</evidence>
<evidence type="ECO:0000256" key="4">
    <source>
        <dbReference type="ARBA" id="ARBA00022475"/>
    </source>
</evidence>
<dbReference type="SUPFAM" id="SSF52058">
    <property type="entry name" value="L domain-like"/>
    <property type="match status" value="2"/>
</dbReference>
<proteinExistence type="inferred from homology"/>
<feature type="transmembrane region" description="Helical" evidence="22">
    <location>
        <begin position="1383"/>
        <end position="1404"/>
    </location>
</feature>
<evidence type="ECO:0000256" key="17">
    <source>
        <dbReference type="ARBA" id="ARBA00023170"/>
    </source>
</evidence>
<sequence length="1574" mass="173485">MSNGTLEKWLYSHNNCLNLVQRVSIMVDVALALEYLHNGQSEAVVHCDLKPSNILLDEEMVAHVGDFGIAKILALNKDATQTKTLGTLGYIAPEYGLDGRVSTKGDIYSYGIILLEIITRKKPTDEMFVGELAMRQWIASLPDRMEVVDDGLLRIEDGRDVTGMQTVLLSILELGLRSVEDNQKGQILVDFHHGGFSNCLSFALMMLTQMASILLLLAFLLAQPSILHFTESSNNFTDQSALIAFKSKITFGPNDTIFSAGNWSTTTNFCDWYGVSCSRRRQRVTALNLSFVGLQGTISPQIGNLSFLVSLDLTNNSFYGTLPMDICGHCPNLKGLYTKNNEFSGKLTSQFNNCRELSVLTLSYNRFDGSIPKGLGSLQKLEQLFLAYNNLNGYIPPTISNLSMLQQLGIAHNNIEGSIPSDLSRLRNLNLLNFQHNALTGIPQDIFNITSLQVLALVGNSLSGNLPLDTRISCPNIEFLLLDYNKISGPIPSYFSNCSRLIQMDFGKNLFSGPIPKSFGSLKYLKGLGFNDNQLTEDPGHQEYNFLSTLTGCSSLETLFISLNPLNIKIPDAIGNFSISLVVIDAGYSQIKGNIPMGIGSLKNLTWIELRGNSLSGNIPSTIGGLESLQRLHLEDNKIEEFIPEQLCQLKNLGELFLSNNKISGSIPNCIGNLNLLQRLNLSHNGLTSSIPSNVWSLENLLFLDLSANSLGGSLSPNMTKLAAIEHVDLSHNQITGNVPSIIGTFESLGYLNLSMNSFQGDIPQSFGQLKGLDKLDLSNNNLSGAIPKSLEALTYLKYLNLSFNKLSGEIPSSGPFANFKAESFLGNKALCGNSNFGVPPCTGLSSSRARVKQILLRYIVPAIASIIIFVTLVFMLKRHPQCDTKIPGLPITLPAVDHRMISHQELCRGTNNFCESNLLGTGGFSSVYKGILFDGTMVAVKVLNLQMDGAFKSFDAECKVLRAIRHRNLVKVISTCSNLEFRALVLQYMSNGSLEKWLYSHNYCLNLVQRVNIMVEVAFALEYLHNGQATSVVHCDLKPTNILLDEDMVAHVGDFGIAKILVENKDATQTKTLGTLGYIAPEYGSEGRVSTKCDIYSYGIILLEMVTRKKPTDEMFVGELGMRQWISSLPDRMDVVDHGLTRNEDGRDATEMQAILSSILELGLRCSEDLPDARPDIKDVVTKINKIKLALRGNRTRGYSQIKGHIPMGIGSLKNLNYIELRGNSLSGNIPSTIGGLESLQRLYLKDNKIEGFIREQLCQLKNLGELFLSNNKISGSIPNCIGNLNLLQRLNLSHNGLTSSIPLNVWSLENLLFLDLSANSLGGFLSPNMTKLAAIEHVDLSRNQITENVPGNKALCGNSNFGVPPCTRLSSPRVSRVKQILLRYIVPAIASITIFVTLVFMLKRHPQCDIKIPGILFDGTIVAVKVLNLQMEGAFRSFDVECNVLRAIRHRNLVKVISTCSNLEFRALVLQYMSNGNLEKWLYSHNYCLNLVQRVNIMVEVAFALEYLHNGQATSVVHCDLKPTNILLDEDMVAHVGDFGIAKILVENKDATQTKTLGTQGYITPSTRIHLS</sequence>
<dbReference type="Gene3D" id="3.80.10.10">
    <property type="entry name" value="Ribonuclease Inhibitor"/>
    <property type="match status" value="5"/>
</dbReference>
<dbReference type="PANTHER" id="PTHR27008:SF497">
    <property type="entry name" value="OS11G0695000 PROTEIN"/>
    <property type="match status" value="1"/>
</dbReference>
<keyword evidence="5" id="KW-0723">Serine/threonine-protein kinase</keyword>
<evidence type="ECO:0000256" key="7">
    <source>
        <dbReference type="ARBA" id="ARBA00022614"/>
    </source>
</evidence>
<dbReference type="FunFam" id="3.30.200.20:FF:000661">
    <property type="entry name" value="Serine-threonine protein kinase plant-type"/>
    <property type="match status" value="1"/>
</dbReference>
<dbReference type="InterPro" id="IPR032675">
    <property type="entry name" value="LRR_dom_sf"/>
</dbReference>
<dbReference type="InterPro" id="IPR055414">
    <property type="entry name" value="LRR_R13L4/SHOC2-like"/>
</dbReference>
<keyword evidence="16 22" id="KW-0472">Membrane</keyword>
<evidence type="ECO:0000256" key="5">
    <source>
        <dbReference type="ARBA" id="ARBA00022527"/>
    </source>
</evidence>
<accession>A0AAW2DUY8</accession>
<feature type="domain" description="Protein kinase" evidence="23">
    <location>
        <begin position="1"/>
        <end position="196"/>
    </location>
</feature>
<dbReference type="InterPro" id="IPR000719">
    <property type="entry name" value="Prot_kinase_dom"/>
</dbReference>
<dbReference type="GO" id="GO:0005886">
    <property type="term" value="C:plasma membrane"/>
    <property type="evidence" value="ECO:0007669"/>
    <property type="project" value="UniProtKB-SubCell"/>
</dbReference>
<evidence type="ECO:0000256" key="13">
    <source>
        <dbReference type="ARBA" id="ARBA00022777"/>
    </source>
</evidence>
<feature type="binding site" evidence="21">
    <location>
        <position position="942"/>
    </location>
    <ligand>
        <name>ATP</name>
        <dbReference type="ChEBI" id="CHEBI:30616"/>
    </ligand>
</feature>
<keyword evidence="18" id="KW-0325">Glycoprotein</keyword>
<gene>
    <name evidence="24" type="ORF">SO802_000417</name>
</gene>
<dbReference type="InterPro" id="IPR013210">
    <property type="entry name" value="LRR_N_plant-typ"/>
</dbReference>
<evidence type="ECO:0000256" key="8">
    <source>
        <dbReference type="ARBA" id="ARBA00022679"/>
    </source>
</evidence>
<keyword evidence="14 21" id="KW-0067">ATP-binding</keyword>
<dbReference type="GO" id="GO:0004674">
    <property type="term" value="F:protein serine/threonine kinase activity"/>
    <property type="evidence" value="ECO:0007669"/>
    <property type="project" value="UniProtKB-KW"/>
</dbReference>
<dbReference type="PANTHER" id="PTHR27008">
    <property type="entry name" value="OS04G0122200 PROTEIN"/>
    <property type="match status" value="1"/>
</dbReference>
<dbReference type="FunFam" id="1.10.510.10:FF:000358">
    <property type="entry name" value="Putative leucine-rich repeat receptor-like serine/threonine-protein kinase"/>
    <property type="match status" value="2"/>
</dbReference>
<dbReference type="Pfam" id="PF08263">
    <property type="entry name" value="LRRNT_2"/>
    <property type="match status" value="1"/>
</dbReference>
<dbReference type="SUPFAM" id="SSF56112">
    <property type="entry name" value="Protein kinase-like (PK-like)"/>
    <property type="match status" value="3"/>
</dbReference>
<protein>
    <recommendedName>
        <fullName evidence="3">non-specific serine/threonine protein kinase</fullName>
        <ecNumber evidence="3">2.7.11.1</ecNumber>
    </recommendedName>
</protein>
<evidence type="ECO:0000256" key="19">
    <source>
        <dbReference type="ARBA" id="ARBA00047899"/>
    </source>
</evidence>
<comment type="catalytic activity">
    <reaction evidence="20">
        <text>L-seryl-[protein] + ATP = O-phospho-L-seryl-[protein] + ADP + H(+)</text>
        <dbReference type="Rhea" id="RHEA:17989"/>
        <dbReference type="Rhea" id="RHEA-COMP:9863"/>
        <dbReference type="Rhea" id="RHEA-COMP:11604"/>
        <dbReference type="ChEBI" id="CHEBI:15378"/>
        <dbReference type="ChEBI" id="CHEBI:29999"/>
        <dbReference type="ChEBI" id="CHEBI:30616"/>
        <dbReference type="ChEBI" id="CHEBI:83421"/>
        <dbReference type="ChEBI" id="CHEBI:456216"/>
        <dbReference type="EC" id="2.7.11.1"/>
    </reaction>
</comment>
<dbReference type="SUPFAM" id="SSF52047">
    <property type="entry name" value="RNI-like"/>
    <property type="match status" value="1"/>
</dbReference>
<evidence type="ECO:0000313" key="25">
    <source>
        <dbReference type="Proteomes" id="UP001459277"/>
    </source>
</evidence>
<evidence type="ECO:0000256" key="10">
    <source>
        <dbReference type="ARBA" id="ARBA00022729"/>
    </source>
</evidence>
<evidence type="ECO:0000256" key="11">
    <source>
        <dbReference type="ARBA" id="ARBA00022737"/>
    </source>
</evidence>
<dbReference type="InterPro" id="IPR011009">
    <property type="entry name" value="Kinase-like_dom_sf"/>
</dbReference>
<feature type="domain" description="Protein kinase" evidence="23">
    <location>
        <begin position="1365"/>
        <end position="1574"/>
    </location>
</feature>
<dbReference type="SMART" id="SM00365">
    <property type="entry name" value="LRR_SD22"/>
    <property type="match status" value="8"/>
</dbReference>
<keyword evidence="10" id="KW-0732">Signal</keyword>
<dbReference type="GO" id="GO:0005524">
    <property type="term" value="F:ATP binding"/>
    <property type="evidence" value="ECO:0007669"/>
    <property type="project" value="UniProtKB-UniRule"/>
</dbReference>
<evidence type="ECO:0000256" key="9">
    <source>
        <dbReference type="ARBA" id="ARBA00022692"/>
    </source>
</evidence>
<organism evidence="24 25">
    <name type="scientific">Lithocarpus litseifolius</name>
    <dbReference type="NCBI Taxonomy" id="425828"/>
    <lineage>
        <taxon>Eukaryota</taxon>
        <taxon>Viridiplantae</taxon>
        <taxon>Streptophyta</taxon>
        <taxon>Embryophyta</taxon>
        <taxon>Tracheophyta</taxon>
        <taxon>Spermatophyta</taxon>
        <taxon>Magnoliopsida</taxon>
        <taxon>eudicotyledons</taxon>
        <taxon>Gunneridae</taxon>
        <taxon>Pentapetalae</taxon>
        <taxon>rosids</taxon>
        <taxon>fabids</taxon>
        <taxon>Fagales</taxon>
        <taxon>Fagaceae</taxon>
        <taxon>Lithocarpus</taxon>
    </lineage>
</organism>
<dbReference type="InterPro" id="IPR017441">
    <property type="entry name" value="Protein_kinase_ATP_BS"/>
</dbReference>
<dbReference type="Pfam" id="PF13855">
    <property type="entry name" value="LRR_8"/>
    <property type="match status" value="2"/>
</dbReference>
<evidence type="ECO:0000256" key="14">
    <source>
        <dbReference type="ARBA" id="ARBA00022840"/>
    </source>
</evidence>
<dbReference type="Proteomes" id="UP001459277">
    <property type="component" value="Unassembled WGS sequence"/>
</dbReference>
<evidence type="ECO:0000259" key="23">
    <source>
        <dbReference type="PROSITE" id="PS50011"/>
    </source>
</evidence>
<keyword evidence="17" id="KW-0675">Receptor</keyword>
<reference evidence="24 25" key="1">
    <citation type="submission" date="2024-01" db="EMBL/GenBank/DDBJ databases">
        <title>A telomere-to-telomere, gap-free genome of sweet tea (Lithocarpus litseifolius).</title>
        <authorList>
            <person name="Zhou J."/>
        </authorList>
    </citation>
    <scope>NUCLEOTIDE SEQUENCE [LARGE SCALE GENOMIC DNA]</scope>
    <source>
        <strain evidence="24">Zhou-2022a</strain>
        <tissue evidence="24">Leaf</tissue>
    </source>
</reference>
<dbReference type="PROSITE" id="PS00107">
    <property type="entry name" value="PROTEIN_KINASE_ATP"/>
    <property type="match status" value="1"/>
</dbReference>
<keyword evidence="15 22" id="KW-1133">Transmembrane helix</keyword>
<dbReference type="InterPro" id="IPR051809">
    <property type="entry name" value="Plant_receptor-like_S/T_kinase"/>
</dbReference>
<dbReference type="FunFam" id="3.80.10.10:FF:000095">
    <property type="entry name" value="LRR receptor-like serine/threonine-protein kinase GSO1"/>
    <property type="match status" value="3"/>
</dbReference>
<evidence type="ECO:0000256" key="21">
    <source>
        <dbReference type="PROSITE-ProRule" id="PRU10141"/>
    </source>
</evidence>
<dbReference type="Pfam" id="PF00560">
    <property type="entry name" value="LRR_1"/>
    <property type="match status" value="5"/>
</dbReference>
<evidence type="ECO:0000256" key="22">
    <source>
        <dbReference type="SAM" id="Phobius"/>
    </source>
</evidence>
<keyword evidence="11" id="KW-0677">Repeat</keyword>
<comment type="subcellular location">
    <subcellularLocation>
        <location evidence="1">Cell membrane</location>
        <topology evidence="1">Single-pass membrane protein</topology>
    </subcellularLocation>
</comment>
<dbReference type="PROSITE" id="PS50011">
    <property type="entry name" value="PROTEIN_KINASE_DOM"/>
    <property type="match status" value="3"/>
</dbReference>
<dbReference type="Gene3D" id="3.30.200.20">
    <property type="entry name" value="Phosphorylase Kinase, domain 1"/>
    <property type="match status" value="2"/>
</dbReference>
<dbReference type="PRINTS" id="PR00019">
    <property type="entry name" value="LEURICHRPT"/>
</dbReference>
<evidence type="ECO:0000256" key="2">
    <source>
        <dbReference type="ARBA" id="ARBA00008684"/>
    </source>
</evidence>
<evidence type="ECO:0000256" key="20">
    <source>
        <dbReference type="ARBA" id="ARBA00048679"/>
    </source>
</evidence>